<dbReference type="SUPFAM" id="SSF49313">
    <property type="entry name" value="Cadherin-like"/>
    <property type="match status" value="1"/>
</dbReference>
<dbReference type="AlphaFoldDB" id="A2F1W5"/>
<keyword evidence="2" id="KW-0472">Membrane</keyword>
<reference evidence="4" key="2">
    <citation type="journal article" date="2007" name="Science">
        <title>Draft genome sequence of the sexually transmitted pathogen Trichomonas vaginalis.</title>
        <authorList>
            <person name="Carlton J.M."/>
            <person name="Hirt R.P."/>
            <person name="Silva J.C."/>
            <person name="Delcher A.L."/>
            <person name="Schatz M."/>
            <person name="Zhao Q."/>
            <person name="Wortman J.R."/>
            <person name="Bidwell S.L."/>
            <person name="Alsmark U.C.M."/>
            <person name="Besteiro S."/>
            <person name="Sicheritz-Ponten T."/>
            <person name="Noel C.J."/>
            <person name="Dacks J.B."/>
            <person name="Foster P.G."/>
            <person name="Simillion C."/>
            <person name="Van de Peer Y."/>
            <person name="Miranda-Saavedra D."/>
            <person name="Barton G.J."/>
            <person name="Westrop G.D."/>
            <person name="Mueller S."/>
            <person name="Dessi D."/>
            <person name="Fiori P.L."/>
            <person name="Ren Q."/>
            <person name="Paulsen I."/>
            <person name="Zhang H."/>
            <person name="Bastida-Corcuera F.D."/>
            <person name="Simoes-Barbosa A."/>
            <person name="Brown M.T."/>
            <person name="Hayes R.D."/>
            <person name="Mukherjee M."/>
            <person name="Okumura C.Y."/>
            <person name="Schneider R."/>
            <person name="Smith A.J."/>
            <person name="Vanacova S."/>
            <person name="Villalvazo M."/>
            <person name="Haas B.J."/>
            <person name="Pertea M."/>
            <person name="Feldblyum T.V."/>
            <person name="Utterback T.R."/>
            <person name="Shu C.L."/>
            <person name="Osoegawa K."/>
            <person name="de Jong P.J."/>
            <person name="Hrdy I."/>
            <person name="Horvathova L."/>
            <person name="Zubacova Z."/>
            <person name="Dolezal P."/>
            <person name="Malik S.B."/>
            <person name="Logsdon J.M. Jr."/>
            <person name="Henze K."/>
            <person name="Gupta A."/>
            <person name="Wang C.C."/>
            <person name="Dunne R.L."/>
            <person name="Upcroft J.A."/>
            <person name="Upcroft P."/>
            <person name="White O."/>
            <person name="Salzberg S.L."/>
            <person name="Tang P."/>
            <person name="Chiu C.-H."/>
            <person name="Lee Y.-S."/>
            <person name="Embley T.M."/>
            <person name="Coombs G.H."/>
            <person name="Mottram J.C."/>
            <person name="Tachezy J."/>
            <person name="Fraser-Liggett C.M."/>
            <person name="Johnson P.J."/>
        </authorList>
    </citation>
    <scope>NUCLEOTIDE SEQUENCE [LARGE SCALE GENOMIC DNA]</scope>
    <source>
        <strain evidence="4">G3</strain>
    </source>
</reference>
<dbReference type="GO" id="GO:0016020">
    <property type="term" value="C:membrane"/>
    <property type="evidence" value="ECO:0007669"/>
    <property type="project" value="InterPro"/>
</dbReference>
<feature type="compositionally biased region" description="Acidic residues" evidence="1">
    <location>
        <begin position="914"/>
        <end position="950"/>
    </location>
</feature>
<dbReference type="GO" id="GO:0005509">
    <property type="term" value="F:calcium ion binding"/>
    <property type="evidence" value="ECO:0007669"/>
    <property type="project" value="InterPro"/>
</dbReference>
<gene>
    <name evidence="4" type="ORF">TVAG_442220</name>
</gene>
<evidence type="ECO:0000313" key="4">
    <source>
        <dbReference type="EMBL" id="EAY01110.1"/>
    </source>
</evidence>
<accession>A2F1W5</accession>
<protein>
    <submittedName>
        <fullName evidence="4">Bap-like</fullName>
    </submittedName>
</protein>
<proteinExistence type="predicted"/>
<evidence type="ECO:0000256" key="1">
    <source>
        <dbReference type="SAM" id="MobiDB-lite"/>
    </source>
</evidence>
<organism evidence="4 5">
    <name type="scientific">Trichomonas vaginalis (strain ATCC PRA-98 / G3)</name>
    <dbReference type="NCBI Taxonomy" id="412133"/>
    <lineage>
        <taxon>Eukaryota</taxon>
        <taxon>Metamonada</taxon>
        <taxon>Parabasalia</taxon>
        <taxon>Trichomonadida</taxon>
        <taxon>Trichomonadidae</taxon>
        <taxon>Trichomonas</taxon>
    </lineage>
</organism>
<name>A2F1W5_TRIV3</name>
<reference evidence="4" key="1">
    <citation type="submission" date="2006-10" db="EMBL/GenBank/DDBJ databases">
        <authorList>
            <person name="Amadeo P."/>
            <person name="Zhao Q."/>
            <person name="Wortman J."/>
            <person name="Fraser-Liggett C."/>
            <person name="Carlton J."/>
        </authorList>
    </citation>
    <scope>NUCLEOTIDE SEQUENCE</scope>
    <source>
        <strain evidence="4">G3</strain>
    </source>
</reference>
<dbReference type="Gene3D" id="2.60.40.10">
    <property type="entry name" value="Immunoglobulins"/>
    <property type="match status" value="1"/>
</dbReference>
<dbReference type="GO" id="GO:0007156">
    <property type="term" value="P:homophilic cell adhesion via plasma membrane adhesion molecules"/>
    <property type="evidence" value="ECO:0007669"/>
    <property type="project" value="InterPro"/>
</dbReference>
<dbReference type="InterPro" id="IPR013783">
    <property type="entry name" value="Ig-like_fold"/>
</dbReference>
<feature type="region of interest" description="Disordered" evidence="1">
    <location>
        <begin position="914"/>
        <end position="965"/>
    </location>
</feature>
<dbReference type="VEuPathDB" id="TrichDB:TVAGG3_0506000"/>
<dbReference type="VEuPathDB" id="TrichDB:TVAG_442220"/>
<dbReference type="PROSITE" id="PS50268">
    <property type="entry name" value="CADHERIN_2"/>
    <property type="match status" value="1"/>
</dbReference>
<keyword evidence="2" id="KW-0812">Transmembrane</keyword>
<dbReference type="InParanoid" id="A2F1W5"/>
<keyword evidence="5" id="KW-1185">Reference proteome</keyword>
<evidence type="ECO:0000313" key="5">
    <source>
        <dbReference type="Proteomes" id="UP000001542"/>
    </source>
</evidence>
<feature type="domain" description="Cadherin" evidence="3">
    <location>
        <begin position="73"/>
        <end position="192"/>
    </location>
</feature>
<dbReference type="InterPro" id="IPR002126">
    <property type="entry name" value="Cadherin-like_dom"/>
</dbReference>
<evidence type="ECO:0000256" key="2">
    <source>
        <dbReference type="SAM" id="Phobius"/>
    </source>
</evidence>
<dbReference type="Proteomes" id="UP000001542">
    <property type="component" value="Unassembled WGS sequence"/>
</dbReference>
<sequence>MDINVVYFDHQITARSIAGDYYLGGYSTYKDVIIGQTRRTAQKIPVRAPPVVENVTTESSNILKSSNSITFGISYTDLDATDNITAFYKIDDAANYTQYNETFHITSSTGTLTLTCDLPSERTLGEHKIYVMLVDSNDFESNTDKFLKFYIREKPQLTIDSIDKLYYLPGESFIATISISDQDQSDSEKIEYRLESASEYTTLSEGVSASNSIRLPSITIPENSSSSPLKYMIRVTDSYGFSDEKSIDVPLHFKPTITIDEIPTKESFVHGDNIIIHGKATDEDEDDVVTITLNVNNDHYTTTVLANGTDKSFSFNVPVKQEYAIGTLSITVTGVDLYSLDSNQVDLSKPLYFIPVITSVQTVDQQYVSPSNTIKIKVSIQDLDSNDQLTVYYKRQSDTEFTSLPALQTADREGTFDIPISETATTGDFTITFKVTDSHSLTSQPSPFVVQVRIPPKVQDLSPEKPFFSRGESVVVKGNIVDPDSNDEFTITIKFGDLTNSKTVQSAGETTPFSIPLDNVPIGDLTAEISAVDKFGFDSNKPTVAVKVRVAPVISDLSIAANKYKRGDEITLTFKLLDEDINDYVTFTGDISSAAFKDENHVPTTTTARETTLKVVIPEESKSGEDLVHLKAIDSQGLVSNELEHQIYILSNPSVKYEGKSNDGNSKPYDNVTIYFSVTNPDPDETVSVYIKIDSGEKIFVGNVTSPAEDVKLNYTYTVPGNQPNGTIPFTIIAEDDSGLSNTTNGDITIVDHPPITVLNKNIKTVKQNDTVTIDFDVKDLDPGDTVSVYLVISREDSYSKEYVLFEKDATQQEFVSHHVNITIPEDMQDNEYKLSIKAIDRAGLESTDENKILVNSKAQFGQDGSSSKFEILVDRKWVVVVIIACVLVLVLIIVLIIIIVCIPPVVEKEEDSIEQVEEDYPEKEDSGETVDISSDDVVFDEGEPLEDSGESFSVSSEDVDIDQF</sequence>
<dbReference type="KEGG" id="tva:4758935"/>
<dbReference type="EMBL" id="DS113578">
    <property type="protein sequence ID" value="EAY01110.1"/>
    <property type="molecule type" value="Genomic_DNA"/>
</dbReference>
<evidence type="ECO:0000259" key="3">
    <source>
        <dbReference type="PROSITE" id="PS50268"/>
    </source>
</evidence>
<dbReference type="InterPro" id="IPR015919">
    <property type="entry name" value="Cadherin-like_sf"/>
</dbReference>
<feature type="transmembrane region" description="Helical" evidence="2">
    <location>
        <begin position="878"/>
        <end position="903"/>
    </location>
</feature>
<keyword evidence="2" id="KW-1133">Transmembrane helix</keyword>
<dbReference type="RefSeq" id="XP_001313962.1">
    <property type="nucleotide sequence ID" value="XM_001313957.1"/>
</dbReference>